<reference evidence="1" key="1">
    <citation type="journal article" date="2015" name="Nature">
        <title>Complex archaea that bridge the gap between prokaryotes and eukaryotes.</title>
        <authorList>
            <person name="Spang A."/>
            <person name="Saw J.H."/>
            <person name="Jorgensen S.L."/>
            <person name="Zaremba-Niedzwiedzka K."/>
            <person name="Martijn J."/>
            <person name="Lind A.E."/>
            <person name="van Eijk R."/>
            <person name="Schleper C."/>
            <person name="Guy L."/>
            <person name="Ettema T.J."/>
        </authorList>
    </citation>
    <scope>NUCLEOTIDE SEQUENCE</scope>
</reference>
<dbReference type="SUPFAM" id="SSF55608">
    <property type="entry name" value="Homing endonucleases"/>
    <property type="match status" value="1"/>
</dbReference>
<dbReference type="Gene3D" id="3.10.28.10">
    <property type="entry name" value="Homing endonucleases"/>
    <property type="match status" value="1"/>
</dbReference>
<accession>A0A0F9VGC5</accession>
<evidence type="ECO:0000313" key="1">
    <source>
        <dbReference type="EMBL" id="KKN98877.1"/>
    </source>
</evidence>
<dbReference type="AlphaFoldDB" id="A0A0F9VGC5"/>
<dbReference type="InterPro" id="IPR027434">
    <property type="entry name" value="Homing_endonucl"/>
</dbReference>
<protein>
    <recommendedName>
        <fullName evidence="2">DOD-type homing endonuclease domain-containing protein</fullName>
    </recommendedName>
</protein>
<organism evidence="1">
    <name type="scientific">marine sediment metagenome</name>
    <dbReference type="NCBI Taxonomy" id="412755"/>
    <lineage>
        <taxon>unclassified sequences</taxon>
        <taxon>metagenomes</taxon>
        <taxon>ecological metagenomes</taxon>
    </lineage>
</organism>
<gene>
    <name evidence="1" type="ORF">LCGC14_0141180</name>
</gene>
<dbReference type="EMBL" id="LAZR01000049">
    <property type="protein sequence ID" value="KKN98877.1"/>
    <property type="molecule type" value="Genomic_DNA"/>
</dbReference>
<evidence type="ECO:0008006" key="2">
    <source>
        <dbReference type="Google" id="ProtNLM"/>
    </source>
</evidence>
<sequence>MQDRKTRSDQWNPEEKVVQEIIGKYEERKSARQLGFEYGVADVTITSLLERRGVFVRNRSNARRTNQIKEDIFDVITEESAYWIGFLLADGNVYHPKKRSKQLNLGLAARDWEHLEKFKKFVGSNKKLYYNSNNNGVFISIYSNRIVEKLEEYGIVLRKSKIAKVPELLKNNRHFWRGVVDGDGWVGISGNGYPFLGLCGTLDIVSGFMNFVGKTVSIRTKPGCSELKYGCTTAKIISDRLYGDCTLFLQRKYDNYLHIQNWITKCVQNRSLRCIR</sequence>
<comment type="caution">
    <text evidence="1">The sequence shown here is derived from an EMBL/GenBank/DDBJ whole genome shotgun (WGS) entry which is preliminary data.</text>
</comment>
<name>A0A0F9VGC5_9ZZZZ</name>
<proteinExistence type="predicted"/>